<evidence type="ECO:0000256" key="1">
    <source>
        <dbReference type="SAM" id="MobiDB-lite"/>
    </source>
</evidence>
<organism evidence="2 3">
    <name type="scientific">Dreissena polymorpha</name>
    <name type="common">Zebra mussel</name>
    <name type="synonym">Mytilus polymorpha</name>
    <dbReference type="NCBI Taxonomy" id="45954"/>
    <lineage>
        <taxon>Eukaryota</taxon>
        <taxon>Metazoa</taxon>
        <taxon>Spiralia</taxon>
        <taxon>Lophotrochozoa</taxon>
        <taxon>Mollusca</taxon>
        <taxon>Bivalvia</taxon>
        <taxon>Autobranchia</taxon>
        <taxon>Heteroconchia</taxon>
        <taxon>Euheterodonta</taxon>
        <taxon>Imparidentia</taxon>
        <taxon>Neoheterodontei</taxon>
        <taxon>Myida</taxon>
        <taxon>Dreissenoidea</taxon>
        <taxon>Dreissenidae</taxon>
        <taxon>Dreissena</taxon>
    </lineage>
</organism>
<name>A0A9D4J499_DREPO</name>
<proteinExistence type="predicted"/>
<evidence type="ECO:0000313" key="3">
    <source>
        <dbReference type="Proteomes" id="UP000828390"/>
    </source>
</evidence>
<reference evidence="2" key="1">
    <citation type="journal article" date="2019" name="bioRxiv">
        <title>The Genome of the Zebra Mussel, Dreissena polymorpha: A Resource for Invasive Species Research.</title>
        <authorList>
            <person name="McCartney M.A."/>
            <person name="Auch B."/>
            <person name="Kono T."/>
            <person name="Mallez S."/>
            <person name="Zhang Y."/>
            <person name="Obille A."/>
            <person name="Becker A."/>
            <person name="Abrahante J.E."/>
            <person name="Garbe J."/>
            <person name="Badalamenti J.P."/>
            <person name="Herman A."/>
            <person name="Mangelson H."/>
            <person name="Liachko I."/>
            <person name="Sullivan S."/>
            <person name="Sone E.D."/>
            <person name="Koren S."/>
            <person name="Silverstein K.A.T."/>
            <person name="Beckman K.B."/>
            <person name="Gohl D.M."/>
        </authorList>
    </citation>
    <scope>NUCLEOTIDE SEQUENCE</scope>
    <source>
        <strain evidence="2">Duluth1</strain>
        <tissue evidence="2">Whole animal</tissue>
    </source>
</reference>
<protein>
    <submittedName>
        <fullName evidence="2">Uncharacterized protein</fullName>
    </submittedName>
</protein>
<reference evidence="2" key="2">
    <citation type="submission" date="2020-11" db="EMBL/GenBank/DDBJ databases">
        <authorList>
            <person name="McCartney M.A."/>
            <person name="Auch B."/>
            <person name="Kono T."/>
            <person name="Mallez S."/>
            <person name="Becker A."/>
            <person name="Gohl D.M."/>
            <person name="Silverstein K.A.T."/>
            <person name="Koren S."/>
            <person name="Bechman K.B."/>
            <person name="Herman A."/>
            <person name="Abrahante J.E."/>
            <person name="Garbe J."/>
        </authorList>
    </citation>
    <scope>NUCLEOTIDE SEQUENCE</scope>
    <source>
        <strain evidence="2">Duluth1</strain>
        <tissue evidence="2">Whole animal</tissue>
    </source>
</reference>
<dbReference type="EMBL" id="JAIWYP010000007">
    <property type="protein sequence ID" value="KAH3794827.1"/>
    <property type="molecule type" value="Genomic_DNA"/>
</dbReference>
<evidence type="ECO:0000313" key="2">
    <source>
        <dbReference type="EMBL" id="KAH3794827.1"/>
    </source>
</evidence>
<dbReference type="Proteomes" id="UP000828390">
    <property type="component" value="Unassembled WGS sequence"/>
</dbReference>
<sequence>MTHRSVQGQSAGHDPQGAGHDQLVRTGAGCGPRPTGQYRGRVRAILNMTHRSVQGQGAGHP</sequence>
<keyword evidence="3" id="KW-1185">Reference proteome</keyword>
<comment type="caution">
    <text evidence="2">The sequence shown here is derived from an EMBL/GenBank/DDBJ whole genome shotgun (WGS) entry which is preliminary data.</text>
</comment>
<feature type="compositionally biased region" description="Polar residues" evidence="1">
    <location>
        <begin position="1"/>
        <end position="10"/>
    </location>
</feature>
<accession>A0A9D4J499</accession>
<feature type="region of interest" description="Disordered" evidence="1">
    <location>
        <begin position="1"/>
        <end position="39"/>
    </location>
</feature>
<gene>
    <name evidence="2" type="ORF">DPMN_148366</name>
</gene>
<dbReference type="AlphaFoldDB" id="A0A9D4J499"/>